<keyword evidence="2" id="KW-0413">Isomerase</keyword>
<dbReference type="InterPro" id="IPR036237">
    <property type="entry name" value="Xyl_isomerase-like_sf"/>
</dbReference>
<proteinExistence type="predicted"/>
<dbReference type="EMBL" id="FSRA01000001">
    <property type="protein sequence ID" value="SIN68500.1"/>
    <property type="molecule type" value="Genomic_DNA"/>
</dbReference>
<evidence type="ECO:0000259" key="1">
    <source>
        <dbReference type="Pfam" id="PF01261"/>
    </source>
</evidence>
<gene>
    <name evidence="2" type="ORF">SAMN04488055_0611</name>
</gene>
<dbReference type="GO" id="GO:0016853">
    <property type="term" value="F:isomerase activity"/>
    <property type="evidence" value="ECO:0007669"/>
    <property type="project" value="UniProtKB-KW"/>
</dbReference>
<dbReference type="Proteomes" id="UP000185003">
    <property type="component" value="Unassembled WGS sequence"/>
</dbReference>
<dbReference type="InterPro" id="IPR013022">
    <property type="entry name" value="Xyl_isomerase-like_TIM-brl"/>
</dbReference>
<name>A0A1N6DCH3_9BACT</name>
<feature type="domain" description="Xylose isomerase-like TIM barrel" evidence="1">
    <location>
        <begin position="19"/>
        <end position="242"/>
    </location>
</feature>
<keyword evidence="3" id="KW-1185">Reference proteome</keyword>
<dbReference type="SUPFAM" id="SSF51658">
    <property type="entry name" value="Xylose isomerase-like"/>
    <property type="match status" value="1"/>
</dbReference>
<dbReference type="STRING" id="536979.SAMN04488055_0611"/>
<dbReference type="OrthoDB" id="9801426at2"/>
<dbReference type="Pfam" id="PF01261">
    <property type="entry name" value="AP_endonuc_2"/>
    <property type="match status" value="1"/>
</dbReference>
<accession>A0A1N6DCH3</accession>
<dbReference type="AlphaFoldDB" id="A0A1N6DCH3"/>
<protein>
    <submittedName>
        <fullName evidence="2">Sugar phosphate isomerase/epimerase</fullName>
    </submittedName>
</protein>
<dbReference type="PANTHER" id="PTHR12110">
    <property type="entry name" value="HYDROXYPYRUVATE ISOMERASE"/>
    <property type="match status" value="1"/>
</dbReference>
<evidence type="ECO:0000313" key="2">
    <source>
        <dbReference type="EMBL" id="SIN68500.1"/>
    </source>
</evidence>
<organism evidence="2 3">
    <name type="scientific">Chitinophaga niabensis</name>
    <dbReference type="NCBI Taxonomy" id="536979"/>
    <lineage>
        <taxon>Bacteria</taxon>
        <taxon>Pseudomonadati</taxon>
        <taxon>Bacteroidota</taxon>
        <taxon>Chitinophagia</taxon>
        <taxon>Chitinophagales</taxon>
        <taxon>Chitinophagaceae</taxon>
        <taxon>Chitinophaga</taxon>
    </lineage>
</organism>
<dbReference type="RefSeq" id="WP_074237742.1">
    <property type="nucleotide sequence ID" value="NZ_FSRA01000001.1"/>
</dbReference>
<dbReference type="InterPro" id="IPR050312">
    <property type="entry name" value="IolE/XylAMocC-like"/>
</dbReference>
<dbReference type="Gene3D" id="3.20.20.150">
    <property type="entry name" value="Divalent-metal-dependent TIM barrel enzymes"/>
    <property type="match status" value="1"/>
</dbReference>
<sequence>MELAIHNWMRAETIETTIRRVSSLGYTKLEIAGSPEHYDTKEVRKLLKDHGLTCWGSVTLMLGERNLLARNEAQRASSVQYVKDVVKMVKELDGHMVSVVPGTVGKMVPDGRPEEEWKWAVESMKEIYAYSEAAGILLGIEPINRFETYFINRAEQALALAAEVGPNCGVCLDTFHMNMEETDMFEAIRKAKGKLAGFHVADNNRMAPGMGHLNWKKIIDTLGEVNYNSVLSVEFCSPLDRTPANPYPGSIDEAPENLTPEQEKFLIDHGSSSVTEEFYTMLTRKSYDTLIKLI</sequence>
<evidence type="ECO:0000313" key="3">
    <source>
        <dbReference type="Proteomes" id="UP000185003"/>
    </source>
</evidence>
<reference evidence="2 3" key="1">
    <citation type="submission" date="2016-11" db="EMBL/GenBank/DDBJ databases">
        <authorList>
            <person name="Jaros S."/>
            <person name="Januszkiewicz K."/>
            <person name="Wedrychowicz H."/>
        </authorList>
    </citation>
    <scope>NUCLEOTIDE SEQUENCE [LARGE SCALE GENOMIC DNA]</scope>
    <source>
        <strain evidence="2 3">DSM 24787</strain>
    </source>
</reference>